<feature type="transmembrane region" description="Helical" evidence="6">
    <location>
        <begin position="281"/>
        <end position="301"/>
    </location>
</feature>
<dbReference type="InterPro" id="IPR050545">
    <property type="entry name" value="Mycobact_MmpL"/>
</dbReference>
<sequence length="775" mass="86441">MSRQPQSWLESWVNLLYQLRWVLLVAFLVLTGFAYFPASKLTFEQSIESLYAKDDQHLLDYLESKKLFGGDEFVFVAYTVPNLLKQEDTKEAEQKQPEEAEKQNPLEEVRRFSQELSQVPGINADVTQNLADALSSSKLNLILRILIRRKRDELIELSRGVLIGDDNETTAIVLRLLPEDKSPVPRSETFKRIRELAHAHEPRAYVVGEPVQVYDMFRYVEEDGDVLFKVSLSLLAVVLLILFRRLRWVLLPLLVVICSIWWTEAVLVIGNLQLSMVSSMLNSLVTIIGIATVAHVAVHFQALQRQNVPRPDAIRQTMVELLPAIFWTCATTAAGFLSLLTSEIAPVRSFGIMMALGTLMVLIASTVLLPGGISLGYLRAPLQHSSDKGLERSLKKVFEMNERYPKRILWGTLLFVLFCSVGFTRLTIETDFSKNFRDSSEIVKALDFVETRLGGASTWEVNFSAPPRLNEEYLDRVRALAEDLRQVNPPNKTQLTKVISITDTLDFVPKKPFASDPIQSKLDMIKDLQADFESSLYNAKQGQMRIVLRALERQSAEEKLSLIHKVDALAKKHFPGSETKQADSKAKSVHDKPGKAAGIFILLAYLIDSLLKDQLYSFLLAATSIWLIMSLAFRSLKLGLISMVPNLFPIIVVIGAMGWCGLTLNIGTAMIASVSMGLTTDSSIHFISSFLRKRAHGATTVDALRATHHSVGRAIIYATSALVAGFSVLTLSHFIPLIYFGALVSVAMIGGVFGDLVLMPILLQMTYPDKAESAA</sequence>
<feature type="transmembrane region" description="Helical" evidence="6">
    <location>
        <begin position="737"/>
        <end position="763"/>
    </location>
</feature>
<feature type="domain" description="Membrane transport protein MMPL" evidence="7">
    <location>
        <begin position="162"/>
        <end position="370"/>
    </location>
</feature>
<organism evidence="8 9">
    <name type="scientific">Gimesia alba</name>
    <dbReference type="NCBI Taxonomy" id="2527973"/>
    <lineage>
        <taxon>Bacteria</taxon>
        <taxon>Pseudomonadati</taxon>
        <taxon>Planctomycetota</taxon>
        <taxon>Planctomycetia</taxon>
        <taxon>Planctomycetales</taxon>
        <taxon>Planctomycetaceae</taxon>
        <taxon>Gimesia</taxon>
    </lineage>
</organism>
<evidence type="ECO:0000256" key="5">
    <source>
        <dbReference type="ARBA" id="ARBA00023136"/>
    </source>
</evidence>
<dbReference type="Proteomes" id="UP000317171">
    <property type="component" value="Chromosome"/>
</dbReference>
<dbReference type="KEGG" id="gaz:Pan241w_55160"/>
<dbReference type="Pfam" id="PF03176">
    <property type="entry name" value="MMPL"/>
    <property type="match status" value="1"/>
</dbReference>
<evidence type="ECO:0000256" key="1">
    <source>
        <dbReference type="ARBA" id="ARBA00004651"/>
    </source>
</evidence>
<evidence type="ECO:0000313" key="9">
    <source>
        <dbReference type="Proteomes" id="UP000317171"/>
    </source>
</evidence>
<dbReference type="OrthoDB" id="5429313at2"/>
<comment type="subcellular location">
    <subcellularLocation>
        <location evidence="1">Cell membrane</location>
        <topology evidence="1">Multi-pass membrane protein</topology>
    </subcellularLocation>
</comment>
<proteinExistence type="predicted"/>
<dbReference type="RefSeq" id="WP_145221914.1">
    <property type="nucleotide sequence ID" value="NZ_CP036269.1"/>
</dbReference>
<reference evidence="8 9" key="1">
    <citation type="submission" date="2019-02" db="EMBL/GenBank/DDBJ databases">
        <title>Deep-cultivation of Planctomycetes and their phenomic and genomic characterization uncovers novel biology.</title>
        <authorList>
            <person name="Wiegand S."/>
            <person name="Jogler M."/>
            <person name="Boedeker C."/>
            <person name="Pinto D."/>
            <person name="Vollmers J."/>
            <person name="Rivas-Marin E."/>
            <person name="Kohn T."/>
            <person name="Peeters S.H."/>
            <person name="Heuer A."/>
            <person name="Rast P."/>
            <person name="Oberbeckmann S."/>
            <person name="Bunk B."/>
            <person name="Jeske O."/>
            <person name="Meyerdierks A."/>
            <person name="Storesund J.E."/>
            <person name="Kallscheuer N."/>
            <person name="Luecker S."/>
            <person name="Lage O.M."/>
            <person name="Pohl T."/>
            <person name="Merkel B.J."/>
            <person name="Hornburger P."/>
            <person name="Mueller R.-W."/>
            <person name="Bruemmer F."/>
            <person name="Labrenz M."/>
            <person name="Spormann A.M."/>
            <person name="Op den Camp H."/>
            <person name="Overmann J."/>
            <person name="Amann R."/>
            <person name="Jetten M.S.M."/>
            <person name="Mascher T."/>
            <person name="Medema M.H."/>
            <person name="Devos D.P."/>
            <person name="Kaster A.-K."/>
            <person name="Ovreas L."/>
            <person name="Rohde M."/>
            <person name="Galperin M.Y."/>
            <person name="Jogler C."/>
        </authorList>
    </citation>
    <scope>NUCLEOTIDE SEQUENCE [LARGE SCALE GENOMIC DNA]</scope>
    <source>
        <strain evidence="8 9">Pan241w</strain>
    </source>
</reference>
<dbReference type="InterPro" id="IPR004869">
    <property type="entry name" value="MMPL_dom"/>
</dbReference>
<dbReference type="SUPFAM" id="SSF82866">
    <property type="entry name" value="Multidrug efflux transporter AcrB transmembrane domain"/>
    <property type="match status" value="2"/>
</dbReference>
<keyword evidence="5 6" id="KW-0472">Membrane</keyword>
<feature type="transmembrane region" description="Helical" evidence="6">
    <location>
        <begin position="15"/>
        <end position="36"/>
    </location>
</feature>
<dbReference type="EMBL" id="CP036269">
    <property type="protein sequence ID" value="QDT45396.1"/>
    <property type="molecule type" value="Genomic_DNA"/>
</dbReference>
<name>A0A517RNE0_9PLAN</name>
<keyword evidence="3 6" id="KW-0812">Transmembrane</keyword>
<dbReference type="PANTHER" id="PTHR33406:SF12">
    <property type="entry name" value="BLR2997 PROTEIN"/>
    <property type="match status" value="1"/>
</dbReference>
<evidence type="ECO:0000256" key="6">
    <source>
        <dbReference type="SAM" id="Phobius"/>
    </source>
</evidence>
<evidence type="ECO:0000256" key="3">
    <source>
        <dbReference type="ARBA" id="ARBA00022692"/>
    </source>
</evidence>
<keyword evidence="4 6" id="KW-1133">Transmembrane helix</keyword>
<evidence type="ECO:0000313" key="8">
    <source>
        <dbReference type="EMBL" id="QDT45396.1"/>
    </source>
</evidence>
<keyword evidence="9" id="KW-1185">Reference proteome</keyword>
<feature type="transmembrane region" description="Helical" evidence="6">
    <location>
        <begin position="643"/>
        <end position="664"/>
    </location>
</feature>
<feature type="transmembrane region" description="Helical" evidence="6">
    <location>
        <begin position="226"/>
        <end position="243"/>
    </location>
</feature>
<dbReference type="PANTHER" id="PTHR33406">
    <property type="entry name" value="MEMBRANE PROTEIN MJ1562-RELATED"/>
    <property type="match status" value="1"/>
</dbReference>
<gene>
    <name evidence="8" type="ORF">Pan241w_55160</name>
</gene>
<keyword evidence="2" id="KW-1003">Cell membrane</keyword>
<accession>A0A517RNE0</accession>
<protein>
    <submittedName>
        <fullName evidence="8">MMPL family protein</fullName>
    </submittedName>
</protein>
<dbReference type="Gene3D" id="1.20.1640.10">
    <property type="entry name" value="Multidrug efflux transporter AcrB transmembrane domain"/>
    <property type="match status" value="2"/>
</dbReference>
<evidence type="ECO:0000259" key="7">
    <source>
        <dbReference type="Pfam" id="PF03176"/>
    </source>
</evidence>
<feature type="transmembrane region" description="Helical" evidence="6">
    <location>
        <begin position="249"/>
        <end position="269"/>
    </location>
</feature>
<feature type="transmembrane region" description="Helical" evidence="6">
    <location>
        <begin position="617"/>
        <end position="636"/>
    </location>
</feature>
<feature type="transmembrane region" description="Helical" evidence="6">
    <location>
        <begin position="408"/>
        <end position="428"/>
    </location>
</feature>
<evidence type="ECO:0000256" key="2">
    <source>
        <dbReference type="ARBA" id="ARBA00022475"/>
    </source>
</evidence>
<feature type="transmembrane region" description="Helical" evidence="6">
    <location>
        <begin position="711"/>
        <end position="731"/>
    </location>
</feature>
<feature type="transmembrane region" description="Helical" evidence="6">
    <location>
        <begin position="352"/>
        <end position="378"/>
    </location>
</feature>
<dbReference type="GO" id="GO:0005886">
    <property type="term" value="C:plasma membrane"/>
    <property type="evidence" value="ECO:0007669"/>
    <property type="project" value="UniProtKB-SubCell"/>
</dbReference>
<evidence type="ECO:0000256" key="4">
    <source>
        <dbReference type="ARBA" id="ARBA00022989"/>
    </source>
</evidence>
<dbReference type="AlphaFoldDB" id="A0A517RNE0"/>
<feature type="transmembrane region" description="Helical" evidence="6">
    <location>
        <begin position="321"/>
        <end position="340"/>
    </location>
</feature>